<protein>
    <submittedName>
        <fullName evidence="1">Uncharacterized protein</fullName>
    </submittedName>
</protein>
<proteinExistence type="predicted"/>
<evidence type="ECO:0000313" key="1">
    <source>
        <dbReference type="EMBL" id="KAF0326051.1"/>
    </source>
</evidence>
<gene>
    <name evidence="1" type="ORF">GQ607_006869</name>
</gene>
<organism evidence="1 2">
    <name type="scientific">Colletotrichum asianum</name>
    <dbReference type="NCBI Taxonomy" id="702518"/>
    <lineage>
        <taxon>Eukaryota</taxon>
        <taxon>Fungi</taxon>
        <taxon>Dikarya</taxon>
        <taxon>Ascomycota</taxon>
        <taxon>Pezizomycotina</taxon>
        <taxon>Sordariomycetes</taxon>
        <taxon>Hypocreomycetidae</taxon>
        <taxon>Glomerellales</taxon>
        <taxon>Glomerellaceae</taxon>
        <taxon>Colletotrichum</taxon>
        <taxon>Colletotrichum gloeosporioides species complex</taxon>
    </lineage>
</organism>
<comment type="caution">
    <text evidence="1">The sequence shown here is derived from an EMBL/GenBank/DDBJ whole genome shotgun (WGS) entry which is preliminary data.</text>
</comment>
<sequence>MEMVLFICALWKKSPWALDKGGNLQQVGSGLDWTGTQEGDSLHRRPFCPREPWQNVHRFIIQPTSMTQSRS</sequence>
<keyword evidence="2" id="KW-1185">Reference proteome</keyword>
<name>A0A8H3ZTS3_9PEZI</name>
<evidence type="ECO:0000313" key="2">
    <source>
        <dbReference type="Proteomes" id="UP000434172"/>
    </source>
</evidence>
<dbReference type="EMBL" id="WOWK01000033">
    <property type="protein sequence ID" value="KAF0326051.1"/>
    <property type="molecule type" value="Genomic_DNA"/>
</dbReference>
<dbReference type="Proteomes" id="UP000434172">
    <property type="component" value="Unassembled WGS sequence"/>
</dbReference>
<accession>A0A8H3ZTS3</accession>
<reference evidence="1 2" key="1">
    <citation type="submission" date="2019-12" db="EMBL/GenBank/DDBJ databases">
        <title>A genome sequence resource for the geographically widespread anthracnose pathogen Colletotrichum asianum.</title>
        <authorList>
            <person name="Meng Y."/>
        </authorList>
    </citation>
    <scope>NUCLEOTIDE SEQUENCE [LARGE SCALE GENOMIC DNA]</scope>
    <source>
        <strain evidence="1 2">ICMP 18580</strain>
    </source>
</reference>
<dbReference type="AlphaFoldDB" id="A0A8H3ZTS3"/>